<name>A0AAV6WPZ3_9LAMI</name>
<dbReference type="AlphaFoldDB" id="A0AAV6WPZ3"/>
<proteinExistence type="predicted"/>
<reference evidence="1" key="1">
    <citation type="submission" date="2019-10" db="EMBL/GenBank/DDBJ databases">
        <authorList>
            <person name="Zhang R."/>
            <person name="Pan Y."/>
            <person name="Wang J."/>
            <person name="Ma R."/>
            <person name="Yu S."/>
        </authorList>
    </citation>
    <scope>NUCLEOTIDE SEQUENCE</scope>
    <source>
        <strain evidence="1">LA-IB0</strain>
        <tissue evidence="1">Leaf</tissue>
    </source>
</reference>
<protein>
    <submittedName>
        <fullName evidence="1">Uncharacterized protein</fullName>
    </submittedName>
</protein>
<organism evidence="1 2">
    <name type="scientific">Buddleja alternifolia</name>
    <dbReference type="NCBI Taxonomy" id="168488"/>
    <lineage>
        <taxon>Eukaryota</taxon>
        <taxon>Viridiplantae</taxon>
        <taxon>Streptophyta</taxon>
        <taxon>Embryophyta</taxon>
        <taxon>Tracheophyta</taxon>
        <taxon>Spermatophyta</taxon>
        <taxon>Magnoliopsida</taxon>
        <taxon>eudicotyledons</taxon>
        <taxon>Gunneridae</taxon>
        <taxon>Pentapetalae</taxon>
        <taxon>asterids</taxon>
        <taxon>lamiids</taxon>
        <taxon>Lamiales</taxon>
        <taxon>Scrophulariaceae</taxon>
        <taxon>Buddlejeae</taxon>
        <taxon>Buddleja</taxon>
    </lineage>
</organism>
<accession>A0AAV6WPZ3</accession>
<keyword evidence="2" id="KW-1185">Reference proteome</keyword>
<comment type="caution">
    <text evidence="1">The sequence shown here is derived from an EMBL/GenBank/DDBJ whole genome shotgun (WGS) entry which is preliminary data.</text>
</comment>
<evidence type="ECO:0000313" key="1">
    <source>
        <dbReference type="EMBL" id="KAG8369070.1"/>
    </source>
</evidence>
<gene>
    <name evidence="1" type="ORF">BUALT_Bualt15G0112000</name>
</gene>
<dbReference type="Proteomes" id="UP000826271">
    <property type="component" value="Unassembled WGS sequence"/>
</dbReference>
<evidence type="ECO:0000313" key="2">
    <source>
        <dbReference type="Proteomes" id="UP000826271"/>
    </source>
</evidence>
<dbReference type="EMBL" id="WHWC01000015">
    <property type="protein sequence ID" value="KAG8369070.1"/>
    <property type="molecule type" value="Genomic_DNA"/>
</dbReference>
<sequence>MASNSVGGSRSRGSSCSYSSHIGVAVDDDPKYCGCGVLLHTQTPRTKKKTRAVVLKPVQLEENAVAKCSSGSMTIFLQAHS</sequence>